<evidence type="ECO:0000313" key="6">
    <source>
        <dbReference type="Proteomes" id="UP001634394"/>
    </source>
</evidence>
<dbReference type="InterPro" id="IPR008160">
    <property type="entry name" value="Collagen"/>
</dbReference>
<dbReference type="PROSITE" id="PS50068">
    <property type="entry name" value="LDLRA_2"/>
    <property type="match status" value="2"/>
</dbReference>
<feature type="compositionally biased region" description="Basic and acidic residues" evidence="3">
    <location>
        <begin position="185"/>
        <end position="201"/>
    </location>
</feature>
<dbReference type="PROSITE" id="PS01209">
    <property type="entry name" value="LDLRA_1"/>
    <property type="match status" value="1"/>
</dbReference>
<feature type="disulfide bond" evidence="2">
    <location>
        <begin position="331"/>
        <end position="343"/>
    </location>
</feature>
<dbReference type="InterPro" id="IPR023415">
    <property type="entry name" value="LDLR_class-A_CS"/>
</dbReference>
<proteinExistence type="predicted"/>
<feature type="disulfide bond" evidence="2">
    <location>
        <begin position="365"/>
        <end position="377"/>
    </location>
</feature>
<dbReference type="SMART" id="SM00192">
    <property type="entry name" value="LDLa"/>
    <property type="match status" value="2"/>
</dbReference>
<keyword evidence="6" id="KW-1185">Reference proteome</keyword>
<evidence type="ECO:0000256" key="1">
    <source>
        <dbReference type="ARBA" id="ARBA00023157"/>
    </source>
</evidence>
<dbReference type="InterPro" id="IPR050149">
    <property type="entry name" value="Collagen_superfamily"/>
</dbReference>
<dbReference type="CDD" id="cd00112">
    <property type="entry name" value="LDLa"/>
    <property type="match status" value="2"/>
</dbReference>
<comment type="caution">
    <text evidence="2">Lacks conserved residue(s) required for the propagation of feature annotation.</text>
</comment>
<sequence>MLQLTIYCTVCIVWFVLLISVDLSVSDGVSNFYSQPTVRNKCIQCIKEGETQCWDYSMKRYKKKNVCVQYHESCCPGFEGTDCEKDCFSCETLREIKENHTTVYQKVEILETKLINITSSEGGSSGSRECNCPPGPKGRDGQPGLPGPSGPPGRDGLPGKNGLDGSPGLSGLPGLNGIPGQTGGERGKKGDRGPLGEKGEMGRMGPQGPPGPPGPNGSSSGSRECNCPPGPKGRDGQPGLPGPSGPPGRDGLPGKNGLDGSPGLSGIPGLNGIPGQTGGERGEKGDRGPLGEKGEMGRMGPQGPPGPPGPNGDKTVSFKELQENSTLQFNCTETSVTCACGMCIPNQMKCDGFPNCPDGSDESNCGCSGFECQDRTCLPLHRKCDGFLDCSNGSDESNTDCFQRSSKCILLSVQVSFSHRLNYAHIRKTELTNYKKNKLSQINELKS</sequence>
<dbReference type="PRINTS" id="PR00261">
    <property type="entry name" value="LDLRECEPTOR"/>
</dbReference>
<dbReference type="PANTHER" id="PTHR24023">
    <property type="entry name" value="COLLAGEN ALPHA"/>
    <property type="match status" value="1"/>
</dbReference>
<evidence type="ECO:0000256" key="3">
    <source>
        <dbReference type="SAM" id="MobiDB-lite"/>
    </source>
</evidence>
<dbReference type="Pfam" id="PF00057">
    <property type="entry name" value="Ldl_recept_a"/>
    <property type="match status" value="1"/>
</dbReference>
<evidence type="ECO:0000256" key="4">
    <source>
        <dbReference type="SAM" id="SignalP"/>
    </source>
</evidence>
<feature type="compositionally biased region" description="Basic and acidic residues" evidence="3">
    <location>
        <begin position="280"/>
        <end position="296"/>
    </location>
</feature>
<dbReference type="PANTHER" id="PTHR24023:SF1112">
    <property type="entry name" value="COL_CUTICLE_N DOMAIN-CONTAINING PROTEIN-RELATED"/>
    <property type="match status" value="1"/>
</dbReference>
<reference evidence="5 6" key="1">
    <citation type="submission" date="2024-11" db="EMBL/GenBank/DDBJ databases">
        <title>Chromosome-level genome assembly of the freshwater bivalve Anodonta woodiana.</title>
        <authorList>
            <person name="Chen X."/>
        </authorList>
    </citation>
    <scope>NUCLEOTIDE SEQUENCE [LARGE SCALE GENOMIC DNA]</scope>
    <source>
        <strain evidence="5">MN2024</strain>
        <tissue evidence="5">Gills</tissue>
    </source>
</reference>
<keyword evidence="1 2" id="KW-1015">Disulfide bond</keyword>
<dbReference type="EMBL" id="JBJQND010000003">
    <property type="protein sequence ID" value="KAL3883930.1"/>
    <property type="molecule type" value="Genomic_DNA"/>
</dbReference>
<gene>
    <name evidence="5" type="ORF">ACJMK2_030156</name>
</gene>
<feature type="disulfide bond" evidence="2">
    <location>
        <begin position="372"/>
        <end position="390"/>
    </location>
</feature>
<evidence type="ECO:0000256" key="2">
    <source>
        <dbReference type="PROSITE-ProRule" id="PRU00124"/>
    </source>
</evidence>
<accession>A0ABD3XG78</accession>
<evidence type="ECO:0000313" key="5">
    <source>
        <dbReference type="EMBL" id="KAL3883930.1"/>
    </source>
</evidence>
<keyword evidence="4" id="KW-0732">Signal</keyword>
<dbReference type="InterPro" id="IPR002172">
    <property type="entry name" value="LDrepeatLR_classA_rpt"/>
</dbReference>
<dbReference type="AlphaFoldDB" id="A0ABD3XG78"/>
<feature type="disulfide bond" evidence="2">
    <location>
        <begin position="350"/>
        <end position="365"/>
    </location>
</feature>
<feature type="chain" id="PRO_5044849824" evidence="4">
    <location>
        <begin position="27"/>
        <end position="447"/>
    </location>
</feature>
<feature type="signal peptide" evidence="4">
    <location>
        <begin position="1"/>
        <end position="26"/>
    </location>
</feature>
<feature type="compositionally biased region" description="Low complexity" evidence="3">
    <location>
        <begin position="161"/>
        <end position="179"/>
    </location>
</feature>
<organism evidence="5 6">
    <name type="scientific">Sinanodonta woodiana</name>
    <name type="common">Chinese pond mussel</name>
    <name type="synonym">Anodonta woodiana</name>
    <dbReference type="NCBI Taxonomy" id="1069815"/>
    <lineage>
        <taxon>Eukaryota</taxon>
        <taxon>Metazoa</taxon>
        <taxon>Spiralia</taxon>
        <taxon>Lophotrochozoa</taxon>
        <taxon>Mollusca</taxon>
        <taxon>Bivalvia</taxon>
        <taxon>Autobranchia</taxon>
        <taxon>Heteroconchia</taxon>
        <taxon>Palaeoheterodonta</taxon>
        <taxon>Unionida</taxon>
        <taxon>Unionoidea</taxon>
        <taxon>Unionidae</taxon>
        <taxon>Unioninae</taxon>
        <taxon>Sinanodonta</taxon>
    </lineage>
</organism>
<dbReference type="Proteomes" id="UP001634394">
    <property type="component" value="Unassembled WGS sequence"/>
</dbReference>
<dbReference type="InterPro" id="IPR036055">
    <property type="entry name" value="LDL_receptor-like_sf"/>
</dbReference>
<dbReference type="SUPFAM" id="SSF57424">
    <property type="entry name" value="LDL receptor-like module"/>
    <property type="match status" value="2"/>
</dbReference>
<dbReference type="Gene3D" id="4.10.400.10">
    <property type="entry name" value="Low-density Lipoprotein Receptor"/>
    <property type="match status" value="2"/>
</dbReference>
<protein>
    <submittedName>
        <fullName evidence="5">Uncharacterized protein</fullName>
    </submittedName>
</protein>
<comment type="caution">
    <text evidence="5">The sequence shown here is derived from an EMBL/GenBank/DDBJ whole genome shotgun (WGS) entry which is preliminary data.</text>
</comment>
<feature type="disulfide bond" evidence="2">
    <location>
        <begin position="338"/>
        <end position="356"/>
    </location>
</feature>
<name>A0ABD3XG78_SINWO</name>
<dbReference type="Pfam" id="PF01391">
    <property type="entry name" value="Collagen"/>
    <property type="match status" value="2"/>
</dbReference>
<feature type="region of interest" description="Disordered" evidence="3">
    <location>
        <begin position="118"/>
        <end position="316"/>
    </location>
</feature>